<sequence>MLASLLLPRPLMFHLVRPFATHDNDPEQVAEWNTSWSAPLFRRCMRVMTTTWGLGLLVEAATRVVLVGAVSLDTAAALSPALTGVLLVALMTWTTSYGRRAGEARRAAAESV</sequence>
<dbReference type="Proteomes" id="UP000019225">
    <property type="component" value="Chromosome"/>
</dbReference>
<reference evidence="2 3" key="1">
    <citation type="journal article" date="2014" name="BMC Genomics">
        <title>Complete genome sequence of producer of the glycopeptide antibiotic Aculeximycin Kutzneria albida DSM 43870T, a representative of minor genus of Pseudonocardiaceae.</title>
        <authorList>
            <person name="Rebets Y."/>
            <person name="Tokovenko B."/>
            <person name="Lushchyk I."/>
            <person name="Ruckert C."/>
            <person name="Zaburannyi N."/>
            <person name="Bechthold A."/>
            <person name="Kalinowski J."/>
            <person name="Luzhetskyy A."/>
        </authorList>
    </citation>
    <scope>NUCLEOTIDE SEQUENCE [LARGE SCALE GENOMIC DNA]</scope>
    <source>
        <strain evidence="2">DSM 43870</strain>
    </source>
</reference>
<proteinExistence type="predicted"/>
<organism evidence="2 3">
    <name type="scientific">Kutzneria albida DSM 43870</name>
    <dbReference type="NCBI Taxonomy" id="1449976"/>
    <lineage>
        <taxon>Bacteria</taxon>
        <taxon>Bacillati</taxon>
        <taxon>Actinomycetota</taxon>
        <taxon>Actinomycetes</taxon>
        <taxon>Pseudonocardiales</taxon>
        <taxon>Pseudonocardiaceae</taxon>
        <taxon>Kutzneria</taxon>
    </lineage>
</organism>
<evidence type="ECO:0000313" key="3">
    <source>
        <dbReference type="Proteomes" id="UP000019225"/>
    </source>
</evidence>
<evidence type="ECO:0000256" key="1">
    <source>
        <dbReference type="SAM" id="Phobius"/>
    </source>
</evidence>
<keyword evidence="1" id="KW-0812">Transmembrane</keyword>
<dbReference type="EMBL" id="CP007155">
    <property type="protein sequence ID" value="AHH95274.1"/>
    <property type="molecule type" value="Genomic_DNA"/>
</dbReference>
<keyword evidence="3" id="KW-1185">Reference proteome</keyword>
<keyword evidence="1" id="KW-0472">Membrane</keyword>
<dbReference type="STRING" id="1449976.KALB_1904"/>
<evidence type="ECO:0000313" key="2">
    <source>
        <dbReference type="EMBL" id="AHH95274.1"/>
    </source>
</evidence>
<keyword evidence="1" id="KW-1133">Transmembrane helix</keyword>
<dbReference type="NCBIfam" id="NF041646">
    <property type="entry name" value="VC0807_fam"/>
    <property type="match status" value="1"/>
</dbReference>
<gene>
    <name evidence="2" type="ORF">KALB_1904</name>
</gene>
<feature type="transmembrane region" description="Helical" evidence="1">
    <location>
        <begin position="52"/>
        <end position="72"/>
    </location>
</feature>
<protein>
    <submittedName>
        <fullName evidence="2">Putative membrane protein</fullName>
    </submittedName>
</protein>
<dbReference type="KEGG" id="kal:KALB_1904"/>
<accession>W5WAP9</accession>
<name>W5WAP9_9PSEU</name>
<dbReference type="HOGENOM" id="CLU_2142599_0_0_11"/>
<dbReference type="AlphaFoldDB" id="W5WAP9"/>
<feature type="transmembrane region" description="Helical" evidence="1">
    <location>
        <begin position="78"/>
        <end position="97"/>
    </location>
</feature>
<dbReference type="OrthoDB" id="4544430at2"/>